<evidence type="ECO:0000256" key="1">
    <source>
        <dbReference type="SAM" id="MobiDB-lite"/>
    </source>
</evidence>
<organism evidence="2 3">
    <name type="scientific">Austropuccinia psidii MF-1</name>
    <dbReference type="NCBI Taxonomy" id="1389203"/>
    <lineage>
        <taxon>Eukaryota</taxon>
        <taxon>Fungi</taxon>
        <taxon>Dikarya</taxon>
        <taxon>Basidiomycota</taxon>
        <taxon>Pucciniomycotina</taxon>
        <taxon>Pucciniomycetes</taxon>
        <taxon>Pucciniales</taxon>
        <taxon>Sphaerophragmiaceae</taxon>
        <taxon>Austropuccinia</taxon>
    </lineage>
</organism>
<evidence type="ECO:0000313" key="3">
    <source>
        <dbReference type="Proteomes" id="UP000765509"/>
    </source>
</evidence>
<name>A0A9Q3PXJ8_9BASI</name>
<proteinExistence type="predicted"/>
<gene>
    <name evidence="2" type="ORF">O181_116575</name>
</gene>
<feature type="region of interest" description="Disordered" evidence="1">
    <location>
        <begin position="1"/>
        <end position="63"/>
    </location>
</feature>
<keyword evidence="3" id="KW-1185">Reference proteome</keyword>
<comment type="caution">
    <text evidence="2">The sequence shown here is derived from an EMBL/GenBank/DDBJ whole genome shotgun (WGS) entry which is preliminary data.</text>
</comment>
<feature type="compositionally biased region" description="Basic and acidic residues" evidence="1">
    <location>
        <begin position="1"/>
        <end position="15"/>
    </location>
</feature>
<evidence type="ECO:0000313" key="2">
    <source>
        <dbReference type="EMBL" id="MBW0576860.1"/>
    </source>
</evidence>
<feature type="compositionally biased region" description="Polar residues" evidence="1">
    <location>
        <begin position="30"/>
        <end position="46"/>
    </location>
</feature>
<dbReference type="AlphaFoldDB" id="A0A9Q3PXJ8"/>
<protein>
    <submittedName>
        <fullName evidence="2">Uncharacterized protein</fullName>
    </submittedName>
</protein>
<dbReference type="Proteomes" id="UP000765509">
    <property type="component" value="Unassembled WGS sequence"/>
</dbReference>
<dbReference type="EMBL" id="AVOT02099337">
    <property type="protein sequence ID" value="MBW0576860.1"/>
    <property type="molecule type" value="Genomic_DNA"/>
</dbReference>
<accession>A0A9Q3PXJ8</accession>
<reference evidence="2" key="1">
    <citation type="submission" date="2021-03" db="EMBL/GenBank/DDBJ databases">
        <title>Draft genome sequence of rust myrtle Austropuccinia psidii MF-1, a brazilian biotype.</title>
        <authorList>
            <person name="Quecine M.C."/>
            <person name="Pachon D.M.R."/>
            <person name="Bonatelli M.L."/>
            <person name="Correr F.H."/>
            <person name="Franceschini L.M."/>
            <person name="Leite T.F."/>
            <person name="Margarido G.R.A."/>
            <person name="Almeida C.A."/>
            <person name="Ferrarezi J.A."/>
            <person name="Labate C.A."/>
        </authorList>
    </citation>
    <scope>NUCLEOTIDE SEQUENCE</scope>
    <source>
        <strain evidence="2">MF-1</strain>
    </source>
</reference>
<sequence length="97" mass="11239">MEKKNMMLFTEEWRKKNPPPPKQVPKTAPVDSSSNSNMKKQPQAQNKGKGKAPAIKSYSQGYRIPRIQQNAMENKFQMARTMMELPKKEGARLKYQK</sequence>